<sequence length="233" mass="25628">MRSKWLGLVHKDDKQDSLNGSSDARSNAYSDLGNRAPVPVPQAEHASADAAEENAVSAPIELLSMEDIYRAAGIMNPRKGYSINKIIEMLHSEFIRGSSKEMKRASVLMALGAAGISVDEVLQDAKVRQEAIDAYEAGQRKQFEALLAQKAEENIQIQAELERVKARYGERLRRNLDGMAREKATFGKWLTLKQQESQSMTEAVELCLKTPVSEPASSALPEESLVNASTKPV</sequence>
<organism evidence="3 4">
    <name type="scientific">Candidatus Sulfuritelmatomonas gaucii</name>
    <dbReference type="NCBI Taxonomy" id="2043161"/>
    <lineage>
        <taxon>Bacteria</taxon>
        <taxon>Pseudomonadati</taxon>
        <taxon>Acidobacteriota</taxon>
        <taxon>Terriglobia</taxon>
        <taxon>Terriglobales</taxon>
        <taxon>Acidobacteriaceae</taxon>
        <taxon>Candidatus Sulfuritelmatomonas</taxon>
    </lineage>
</organism>
<reference evidence="4" key="1">
    <citation type="submission" date="2018-02" db="EMBL/GenBank/DDBJ databases">
        <authorList>
            <person name="Hausmann B."/>
        </authorList>
    </citation>
    <scope>NUCLEOTIDE SEQUENCE [LARGE SCALE GENOMIC DNA]</scope>
    <source>
        <strain evidence="4">Peat soil MAG SbA5</strain>
    </source>
</reference>
<feature type="compositionally biased region" description="Low complexity" evidence="2">
    <location>
        <begin position="213"/>
        <end position="225"/>
    </location>
</feature>
<evidence type="ECO:0000256" key="2">
    <source>
        <dbReference type="SAM" id="MobiDB-lite"/>
    </source>
</evidence>
<dbReference type="EMBL" id="OKRB01000034">
    <property type="protein sequence ID" value="SPE18059.1"/>
    <property type="molecule type" value="Genomic_DNA"/>
</dbReference>
<proteinExistence type="predicted"/>
<dbReference type="AlphaFoldDB" id="A0A2N9L4A0"/>
<dbReference type="Proteomes" id="UP000239735">
    <property type="component" value="Unassembled WGS sequence"/>
</dbReference>
<evidence type="ECO:0000313" key="3">
    <source>
        <dbReference type="EMBL" id="SPE18059.1"/>
    </source>
</evidence>
<feature type="region of interest" description="Disordered" evidence="2">
    <location>
        <begin position="1"/>
        <end position="52"/>
    </location>
</feature>
<evidence type="ECO:0000256" key="1">
    <source>
        <dbReference type="SAM" id="Coils"/>
    </source>
</evidence>
<accession>A0A2N9L4A0</accession>
<keyword evidence="1" id="KW-0175">Coiled coil</keyword>
<feature type="region of interest" description="Disordered" evidence="2">
    <location>
        <begin position="212"/>
        <end position="233"/>
    </location>
</feature>
<gene>
    <name evidence="3" type="ORF">SBA5_1290002</name>
</gene>
<evidence type="ECO:0000313" key="4">
    <source>
        <dbReference type="Proteomes" id="UP000239735"/>
    </source>
</evidence>
<name>A0A2N9L4A0_9BACT</name>
<feature type="coiled-coil region" evidence="1">
    <location>
        <begin position="140"/>
        <end position="167"/>
    </location>
</feature>
<protein>
    <submittedName>
        <fullName evidence="3">Uncharacterized protein</fullName>
    </submittedName>
</protein>
<feature type="compositionally biased region" description="Polar residues" evidence="2">
    <location>
        <begin position="17"/>
        <end position="29"/>
    </location>
</feature>